<dbReference type="FunFam" id="2.70.150.10:FF:000054">
    <property type="entry name" value="Phospholipid-transporting ATPase"/>
    <property type="match status" value="1"/>
</dbReference>
<feature type="transmembrane region" description="Helical" evidence="15">
    <location>
        <begin position="1130"/>
        <end position="1151"/>
    </location>
</feature>
<dbReference type="EC" id="7.6.2.1" evidence="15"/>
<dbReference type="AlphaFoldDB" id="A0A915BCD5"/>
<feature type="transmembrane region" description="Helical" evidence="15">
    <location>
        <begin position="1101"/>
        <end position="1124"/>
    </location>
</feature>
<dbReference type="InterPro" id="IPR023299">
    <property type="entry name" value="ATPase_P-typ_cyto_dom_N"/>
</dbReference>
<dbReference type="WBParaSite" id="PgR034_g034_t01">
    <property type="protein sequence ID" value="PgR034_g034_t01"/>
    <property type="gene ID" value="PgR034_g034"/>
</dbReference>
<keyword evidence="9 15" id="KW-1133">Transmembrane helix</keyword>
<feature type="transmembrane region" description="Helical" evidence="15">
    <location>
        <begin position="108"/>
        <end position="125"/>
    </location>
</feature>
<dbReference type="PRINTS" id="PR00119">
    <property type="entry name" value="CATATPASE"/>
</dbReference>
<dbReference type="SFLD" id="SFLDG00002">
    <property type="entry name" value="C1.7:_P-type_atpase_like"/>
    <property type="match status" value="1"/>
</dbReference>
<feature type="transmembrane region" description="Helical" evidence="15">
    <location>
        <begin position="1054"/>
        <end position="1071"/>
    </location>
</feature>
<comment type="cofactor">
    <cofactor evidence="14">
        <name>Mg(2+)</name>
        <dbReference type="ChEBI" id="CHEBI:18420"/>
    </cofactor>
</comment>
<evidence type="ECO:0000256" key="10">
    <source>
        <dbReference type="ARBA" id="ARBA00023136"/>
    </source>
</evidence>
<dbReference type="InterPro" id="IPR008250">
    <property type="entry name" value="ATPase_P-typ_transduc_dom_A_sf"/>
</dbReference>
<dbReference type="InterPro" id="IPR032631">
    <property type="entry name" value="P-type_ATPase_N"/>
</dbReference>
<evidence type="ECO:0000256" key="12">
    <source>
        <dbReference type="PIRSR" id="PIRSR606539-1"/>
    </source>
</evidence>
<feature type="transmembrane region" description="Helical" evidence="15">
    <location>
        <begin position="131"/>
        <end position="150"/>
    </location>
</feature>
<keyword evidence="18" id="KW-1185">Reference proteome</keyword>
<keyword evidence="8 15" id="KW-1278">Translocase</keyword>
<feature type="binding site" evidence="14">
    <location>
        <position position="450"/>
    </location>
    <ligand>
        <name>Mg(2+)</name>
        <dbReference type="ChEBI" id="CHEBI:18420"/>
    </ligand>
</feature>
<dbReference type="SUPFAM" id="SSF56784">
    <property type="entry name" value="HAD-like"/>
    <property type="match status" value="1"/>
</dbReference>
<evidence type="ECO:0000256" key="15">
    <source>
        <dbReference type="RuleBase" id="RU362033"/>
    </source>
</evidence>
<feature type="binding site" evidence="14">
    <location>
        <position position="961"/>
    </location>
    <ligand>
        <name>Mg(2+)</name>
        <dbReference type="ChEBI" id="CHEBI:18420"/>
    </ligand>
</feature>
<feature type="transmembrane region" description="Helical" evidence="15">
    <location>
        <begin position="1205"/>
        <end position="1223"/>
    </location>
</feature>
<sequence length="1256" mass="143044">MEMGNETTERVKVHRRLSSVFIPPQPPILERTAALVNDVVIPVSTKFRLRTGTLSNEREVIPNCLAERGVHRYELHNYRHYCGNEITTAKYSLLTFIPKNLWEQFHRIANLYFVIIACLNWVPALQAFNRYIGMIPVGLILLLTASKDAYEDFRRRRLDKQINCSYCHVWDSDKNRFRKMQWRHVIVGDFVHLSIDEVIPADILLIRSSDTSGVCFVETSNLDGETSLKQRRVPTSVISFSGEESEFKPPQFKATVVCEKPNNLVYQMKGRIMYNDGHIEGIYRENMLLRGCKIRNTTFVEGVVLYAGKDTKAMMNNSGVRYKRSSLELATNRFILYCVAILIVMCLFGGIASMLWLFSFAPDITAVIFIILNTKSPITEGIVNLVSSILNYQILIPLSLYISVELIKLGQIYLISADIDLYYEKSDRRMECRSLNIPEELGQIQYVLSDKTGTLTENKMIFRRCAIGGIDFGLDIDYNISSNDLSVENVATSPTLKRQVDMEWNSNPELLDFFLTMAMCNTVVVNKVPHVDAIDLGFFENGVFTTGNSTFLYSLQDPNYPLYSITSRVKNVGDERAVRYEPETDAIFESFPESPGWDIFSGNSKPSTRRSSISFSRSSTFSRRIQVFHNDLIVLRNKLLSGQRKRHEKSEEKTESLSPLYEAESPDELALVYAAKAYGISLLSRSAESVTLALPYGNKEAFEILKVLPFDSTRKRMSIIVRQEDEVAIYCKGADSEVISVLARSFVDSTYGSSVLKDSRALLEKFSTQGLRTLCLAKRTITVAEYEAWIAKHLEIENNMNSLDRDDDLAKSINEIERDFSLLGVTAIEDRLQEGVGETIDALRQAGIQMWLLTGDKMETAINVARSCGLFPSNCSIYVIDTENDVQTTYVQTYQNPFNESYCIVLSSASLHLLSQNHQLLLEVITRSLAVLCYRMTPSNKAEIVKIVKKTLKGKVLAIGDGANDVPMIQCADVGIGISGQEGMQAVMAADFAIARFRYLHKLLLVHGHWCYDRLAKTFLYFLYKNALFVFVIFWCQIFNGFSGGTPMDQIYMMTYPIIFTSVQPLMFGIYDQVAHRKILYEKPKLYTVGRKGELYRGTHFWLNIADAIWQSVIIYFTAHLTYWDSTVDYHTFGFLLATSIFFINIIHLVIEVHCWTAPMIVTFLFFILVHFAYFRIEEFLISPSWQLKDPPVDVSHYAMMTTEFWSALLLSIVIAVAPRFFVNVLLNAIRPSEVLVESLLQQKKCKRCQALCISS</sequence>
<comment type="catalytic activity">
    <reaction evidence="11 15">
        <text>ATP + H2O + phospholipidSide 1 = ADP + phosphate + phospholipidSide 2.</text>
        <dbReference type="EC" id="7.6.2.1"/>
    </reaction>
</comment>
<evidence type="ECO:0000256" key="4">
    <source>
        <dbReference type="ARBA" id="ARBA00022723"/>
    </source>
</evidence>
<dbReference type="Gene3D" id="1.20.1110.10">
    <property type="entry name" value="Calcium-transporting ATPase, transmembrane domain"/>
    <property type="match status" value="1"/>
</dbReference>
<accession>A0A915BCD5</accession>
<dbReference type="GO" id="GO:0045332">
    <property type="term" value="P:phospholipid translocation"/>
    <property type="evidence" value="ECO:0007669"/>
    <property type="project" value="TreeGrafter"/>
</dbReference>
<dbReference type="InterPro" id="IPR044492">
    <property type="entry name" value="P_typ_ATPase_HD_dom"/>
</dbReference>
<keyword evidence="10 15" id="KW-0472">Membrane</keyword>
<dbReference type="Gene3D" id="3.40.1110.10">
    <property type="entry name" value="Calcium-transporting ATPase, cytoplasmic domain N"/>
    <property type="match status" value="2"/>
</dbReference>
<dbReference type="Gene3D" id="3.40.50.1000">
    <property type="entry name" value="HAD superfamily/HAD-like"/>
    <property type="match status" value="2"/>
</dbReference>
<feature type="active site" description="4-aspartylphosphate intermediate" evidence="12">
    <location>
        <position position="450"/>
    </location>
</feature>
<feature type="binding site" evidence="13">
    <location>
        <position position="855"/>
    </location>
    <ligand>
        <name>ATP</name>
        <dbReference type="ChEBI" id="CHEBI:30616"/>
    </ligand>
</feature>
<dbReference type="GO" id="GO:0140326">
    <property type="term" value="F:ATPase-coupled intramembrane lipid transporter activity"/>
    <property type="evidence" value="ECO:0007669"/>
    <property type="project" value="UniProtKB-EC"/>
</dbReference>
<feature type="binding site" evidence="13">
    <location>
        <position position="964"/>
    </location>
    <ligand>
        <name>ATP</name>
        <dbReference type="ChEBI" id="CHEBI:30616"/>
    </ligand>
</feature>
<evidence type="ECO:0000256" key="13">
    <source>
        <dbReference type="PIRSR" id="PIRSR606539-2"/>
    </source>
</evidence>
<evidence type="ECO:0000259" key="17">
    <source>
        <dbReference type="Pfam" id="PF16212"/>
    </source>
</evidence>
<dbReference type="PROSITE" id="PS00154">
    <property type="entry name" value="ATPASE_E1_E2"/>
    <property type="match status" value="1"/>
</dbReference>
<feature type="domain" description="P-type ATPase C-terminal" evidence="17">
    <location>
        <begin position="987"/>
        <end position="1232"/>
    </location>
</feature>
<dbReference type="Pfam" id="PF13246">
    <property type="entry name" value="Cation_ATPase"/>
    <property type="match status" value="1"/>
</dbReference>
<feature type="binding site" evidence="13">
    <location>
        <position position="935"/>
    </location>
    <ligand>
        <name>ATP</name>
        <dbReference type="ChEBI" id="CHEBI:30616"/>
    </ligand>
</feature>
<feature type="binding site" evidence="13">
    <location>
        <position position="451"/>
    </location>
    <ligand>
        <name>ATP</name>
        <dbReference type="ChEBI" id="CHEBI:30616"/>
    </ligand>
</feature>
<dbReference type="SUPFAM" id="SSF81660">
    <property type="entry name" value="Metal cation-transporting ATPase, ATP-binding domain N"/>
    <property type="match status" value="1"/>
</dbReference>
<dbReference type="InterPro" id="IPR001757">
    <property type="entry name" value="P_typ_ATPase"/>
</dbReference>
<dbReference type="Proteomes" id="UP000887569">
    <property type="component" value="Unplaced"/>
</dbReference>
<feature type="transmembrane region" description="Helical" evidence="15">
    <location>
        <begin position="381"/>
        <end position="404"/>
    </location>
</feature>
<feature type="binding site" evidence="13">
    <location>
        <position position="668"/>
    </location>
    <ligand>
        <name>ATP</name>
        <dbReference type="ChEBI" id="CHEBI:30616"/>
    </ligand>
</feature>
<evidence type="ECO:0000259" key="16">
    <source>
        <dbReference type="Pfam" id="PF16209"/>
    </source>
</evidence>
<feature type="domain" description="P-type ATPase N-terminal" evidence="16">
    <location>
        <begin position="77"/>
        <end position="132"/>
    </location>
</feature>
<evidence type="ECO:0000256" key="11">
    <source>
        <dbReference type="ARBA" id="ARBA00034036"/>
    </source>
</evidence>
<feature type="binding site" evidence="13">
    <location>
        <position position="854"/>
    </location>
    <ligand>
        <name>ATP</name>
        <dbReference type="ChEBI" id="CHEBI:30616"/>
    </ligand>
</feature>
<evidence type="ECO:0000313" key="18">
    <source>
        <dbReference type="Proteomes" id="UP000887569"/>
    </source>
</evidence>
<evidence type="ECO:0000256" key="7">
    <source>
        <dbReference type="ARBA" id="ARBA00022842"/>
    </source>
</evidence>
<dbReference type="NCBIfam" id="TIGR01494">
    <property type="entry name" value="ATPase_P-type"/>
    <property type="match status" value="1"/>
</dbReference>
<feature type="transmembrane region" description="Helical" evidence="15">
    <location>
        <begin position="1022"/>
        <end position="1042"/>
    </location>
</feature>
<keyword evidence="3 15" id="KW-0812">Transmembrane</keyword>
<dbReference type="InterPro" id="IPR032630">
    <property type="entry name" value="P_typ_ATPase_c"/>
</dbReference>
<keyword evidence="7 14" id="KW-0460">Magnesium</keyword>
<dbReference type="NCBIfam" id="TIGR01652">
    <property type="entry name" value="ATPase-Plipid"/>
    <property type="match status" value="2"/>
</dbReference>
<dbReference type="SUPFAM" id="SSF81653">
    <property type="entry name" value="Calcium ATPase, transduction domain A"/>
    <property type="match status" value="1"/>
</dbReference>
<evidence type="ECO:0000256" key="9">
    <source>
        <dbReference type="ARBA" id="ARBA00022989"/>
    </source>
</evidence>
<evidence type="ECO:0000256" key="3">
    <source>
        <dbReference type="ARBA" id="ARBA00022692"/>
    </source>
</evidence>
<dbReference type="FunFam" id="3.40.50.1000:FF:000014">
    <property type="entry name" value="Phospholipid-transporting ATPase"/>
    <property type="match status" value="1"/>
</dbReference>
<dbReference type="Gene3D" id="2.70.150.10">
    <property type="entry name" value="Calcium-transporting ATPase, cytoplasmic transduction domain A"/>
    <property type="match status" value="1"/>
</dbReference>
<dbReference type="InterPro" id="IPR036412">
    <property type="entry name" value="HAD-like_sf"/>
</dbReference>
<dbReference type="InterPro" id="IPR023298">
    <property type="entry name" value="ATPase_P-typ_TM_dom_sf"/>
</dbReference>
<feature type="binding site" evidence="13">
    <location>
        <position position="452"/>
    </location>
    <ligand>
        <name>ATP</name>
        <dbReference type="ChEBI" id="CHEBI:30616"/>
    </ligand>
</feature>
<dbReference type="GO" id="GO:0000287">
    <property type="term" value="F:magnesium ion binding"/>
    <property type="evidence" value="ECO:0007669"/>
    <property type="project" value="UniProtKB-UniRule"/>
</dbReference>
<keyword evidence="6 13" id="KW-0067">ATP-binding</keyword>
<feature type="binding site" evidence="14">
    <location>
        <position position="452"/>
    </location>
    <ligand>
        <name>Mg(2+)</name>
        <dbReference type="ChEBI" id="CHEBI:18420"/>
    </ligand>
</feature>
<feature type="binding site" evidence="13">
    <location>
        <position position="941"/>
    </location>
    <ligand>
        <name>ATP</name>
        <dbReference type="ChEBI" id="CHEBI:30616"/>
    </ligand>
</feature>
<proteinExistence type="inferred from homology"/>
<dbReference type="Pfam" id="PF16209">
    <property type="entry name" value="PhoLip_ATPase_N"/>
    <property type="match status" value="1"/>
</dbReference>
<evidence type="ECO:0000256" key="14">
    <source>
        <dbReference type="PIRSR" id="PIRSR606539-3"/>
    </source>
</evidence>
<reference evidence="19" key="1">
    <citation type="submission" date="2022-11" db="UniProtKB">
        <authorList>
            <consortium name="WormBaseParasite"/>
        </authorList>
    </citation>
    <scope>IDENTIFICATION</scope>
</reference>
<evidence type="ECO:0000256" key="6">
    <source>
        <dbReference type="ARBA" id="ARBA00022840"/>
    </source>
</evidence>
<keyword evidence="4 14" id="KW-0479">Metal-binding</keyword>
<dbReference type="SFLD" id="SFLDS00003">
    <property type="entry name" value="Haloacid_Dehalogenase"/>
    <property type="match status" value="1"/>
</dbReference>
<dbReference type="GO" id="GO:0016887">
    <property type="term" value="F:ATP hydrolysis activity"/>
    <property type="evidence" value="ECO:0007669"/>
    <property type="project" value="InterPro"/>
</dbReference>
<feature type="binding site" evidence="13">
    <location>
        <position position="856"/>
    </location>
    <ligand>
        <name>ATP</name>
        <dbReference type="ChEBI" id="CHEBI:30616"/>
    </ligand>
</feature>
<organism evidence="18 19">
    <name type="scientific">Parascaris univalens</name>
    <name type="common">Nematode worm</name>
    <dbReference type="NCBI Taxonomy" id="6257"/>
    <lineage>
        <taxon>Eukaryota</taxon>
        <taxon>Metazoa</taxon>
        <taxon>Ecdysozoa</taxon>
        <taxon>Nematoda</taxon>
        <taxon>Chromadorea</taxon>
        <taxon>Rhabditida</taxon>
        <taxon>Spirurina</taxon>
        <taxon>Ascaridomorpha</taxon>
        <taxon>Ascaridoidea</taxon>
        <taxon>Ascarididae</taxon>
        <taxon>Parascaris</taxon>
    </lineage>
</organism>
<dbReference type="SFLD" id="SFLDF00027">
    <property type="entry name" value="p-type_atpase"/>
    <property type="match status" value="1"/>
</dbReference>
<evidence type="ECO:0000256" key="1">
    <source>
        <dbReference type="ARBA" id="ARBA00004141"/>
    </source>
</evidence>
<feature type="binding site" evidence="13">
    <location>
        <position position="772"/>
    </location>
    <ligand>
        <name>ATP</name>
        <dbReference type="ChEBI" id="CHEBI:30616"/>
    </ligand>
</feature>
<feature type="binding site" evidence="14">
    <location>
        <position position="965"/>
    </location>
    <ligand>
        <name>Mg(2+)</name>
        <dbReference type="ChEBI" id="CHEBI:18420"/>
    </ligand>
</feature>
<evidence type="ECO:0000313" key="19">
    <source>
        <dbReference type="WBParaSite" id="PgR034_g034_t01"/>
    </source>
</evidence>
<dbReference type="InterPro" id="IPR018303">
    <property type="entry name" value="ATPase_P-typ_P_site"/>
</dbReference>
<feature type="binding site" evidence="13">
    <location>
        <position position="965"/>
    </location>
    <ligand>
        <name>ATP</name>
        <dbReference type="ChEBI" id="CHEBI:30616"/>
    </ligand>
</feature>
<dbReference type="GO" id="GO:0005886">
    <property type="term" value="C:plasma membrane"/>
    <property type="evidence" value="ECO:0007669"/>
    <property type="project" value="TreeGrafter"/>
</dbReference>
<comment type="similarity">
    <text evidence="2 15">Belongs to the cation transport ATPase (P-type) (TC 3.A.3) family. Type IV subfamily.</text>
</comment>
<name>A0A915BCD5_PARUN</name>
<dbReference type="PANTHER" id="PTHR24092">
    <property type="entry name" value="PROBABLE PHOSPHOLIPID-TRANSPORTING ATPASE"/>
    <property type="match status" value="1"/>
</dbReference>
<feature type="transmembrane region" description="Helical" evidence="15">
    <location>
        <begin position="1158"/>
        <end position="1177"/>
    </location>
</feature>
<dbReference type="GO" id="GO:0005524">
    <property type="term" value="F:ATP binding"/>
    <property type="evidence" value="ECO:0007669"/>
    <property type="project" value="UniProtKB-UniRule"/>
</dbReference>
<evidence type="ECO:0000256" key="5">
    <source>
        <dbReference type="ARBA" id="ARBA00022741"/>
    </source>
</evidence>
<feature type="binding site" evidence="13">
    <location>
        <position position="732"/>
    </location>
    <ligand>
        <name>ATP</name>
        <dbReference type="ChEBI" id="CHEBI:30616"/>
    </ligand>
</feature>
<evidence type="ECO:0000256" key="8">
    <source>
        <dbReference type="ARBA" id="ARBA00022967"/>
    </source>
</evidence>
<protein>
    <recommendedName>
        <fullName evidence="15">Phospholipid-transporting ATPase</fullName>
        <ecNumber evidence="15">7.6.2.1</ecNumber>
    </recommendedName>
</protein>
<comment type="subcellular location">
    <subcellularLocation>
        <location evidence="1 15">Membrane</location>
        <topology evidence="1 15">Multi-pass membrane protein</topology>
    </subcellularLocation>
</comment>
<dbReference type="Pfam" id="PF16212">
    <property type="entry name" value="PhoLip_ATPase_C"/>
    <property type="match status" value="1"/>
</dbReference>
<evidence type="ECO:0000256" key="2">
    <source>
        <dbReference type="ARBA" id="ARBA00008109"/>
    </source>
</evidence>
<dbReference type="SUPFAM" id="SSF81665">
    <property type="entry name" value="Calcium ATPase, transmembrane domain M"/>
    <property type="match status" value="1"/>
</dbReference>
<feature type="binding site" evidence="13">
    <location>
        <position position="450"/>
    </location>
    <ligand>
        <name>ATP</name>
        <dbReference type="ChEBI" id="CHEBI:30616"/>
    </ligand>
</feature>
<dbReference type="InterPro" id="IPR023214">
    <property type="entry name" value="HAD_sf"/>
</dbReference>
<dbReference type="InterPro" id="IPR006539">
    <property type="entry name" value="P-type_ATPase_IV"/>
</dbReference>
<feature type="transmembrane region" description="Helical" evidence="15">
    <location>
        <begin position="334"/>
        <end position="361"/>
    </location>
</feature>
<feature type="binding site" evidence="13">
    <location>
        <position position="710"/>
    </location>
    <ligand>
        <name>ATP</name>
        <dbReference type="ChEBI" id="CHEBI:30616"/>
    </ligand>
</feature>
<keyword evidence="5 13" id="KW-0547">Nucleotide-binding</keyword>
<dbReference type="PANTHER" id="PTHR24092:SF215">
    <property type="entry name" value="PHOSPHOLIPID-TRANSPORTING ATPASE"/>
    <property type="match status" value="1"/>
</dbReference>